<accession>A0A975CNJ7</accession>
<dbReference type="PROSITE" id="PS52016">
    <property type="entry name" value="TONB_DEPENDENT_REC_3"/>
    <property type="match status" value="1"/>
</dbReference>
<proteinExistence type="inferred from homology"/>
<dbReference type="InterPro" id="IPR008969">
    <property type="entry name" value="CarboxyPept-like_regulatory"/>
</dbReference>
<dbReference type="PANTHER" id="PTHR32552:SF68">
    <property type="entry name" value="FERRICHROME OUTER MEMBRANE TRANSPORTER_PHAGE RECEPTOR"/>
    <property type="match status" value="1"/>
</dbReference>
<evidence type="ECO:0000256" key="9">
    <source>
        <dbReference type="ARBA" id="ARBA00023065"/>
    </source>
</evidence>
<evidence type="ECO:0000256" key="10">
    <source>
        <dbReference type="ARBA" id="ARBA00023077"/>
    </source>
</evidence>
<keyword evidence="7" id="KW-0732">Signal</keyword>
<dbReference type="SUPFAM" id="SSF49464">
    <property type="entry name" value="Carboxypeptidase regulatory domain-like"/>
    <property type="match status" value="1"/>
</dbReference>
<evidence type="ECO:0000256" key="5">
    <source>
        <dbReference type="ARBA" id="ARBA00022496"/>
    </source>
</evidence>
<keyword evidence="9" id="KW-0406">Ion transport</keyword>
<organism evidence="18 19">
    <name type="scientific">Polaribacter cellanae</name>
    <dbReference type="NCBI Taxonomy" id="2818493"/>
    <lineage>
        <taxon>Bacteria</taxon>
        <taxon>Pseudomonadati</taxon>
        <taxon>Bacteroidota</taxon>
        <taxon>Flavobacteriia</taxon>
        <taxon>Flavobacteriales</taxon>
        <taxon>Flavobacteriaceae</taxon>
    </lineage>
</organism>
<evidence type="ECO:0000256" key="8">
    <source>
        <dbReference type="ARBA" id="ARBA00023004"/>
    </source>
</evidence>
<dbReference type="Proteomes" id="UP000663920">
    <property type="component" value="Chromosome"/>
</dbReference>
<evidence type="ECO:0000256" key="7">
    <source>
        <dbReference type="ARBA" id="ARBA00022729"/>
    </source>
</evidence>
<dbReference type="Pfam" id="PF13715">
    <property type="entry name" value="CarbopepD_reg_2"/>
    <property type="match status" value="1"/>
</dbReference>
<dbReference type="InterPro" id="IPR039426">
    <property type="entry name" value="TonB-dep_rcpt-like"/>
</dbReference>
<evidence type="ECO:0000256" key="13">
    <source>
        <dbReference type="ARBA" id="ARBA00023237"/>
    </source>
</evidence>
<keyword evidence="6 14" id="KW-0812">Transmembrane</keyword>
<comment type="subcellular location">
    <subcellularLocation>
        <location evidence="1 14">Cell outer membrane</location>
        <topology evidence="1 14">Multi-pass membrane protein</topology>
    </subcellularLocation>
</comment>
<dbReference type="GO" id="GO:0009279">
    <property type="term" value="C:cell outer membrane"/>
    <property type="evidence" value="ECO:0007669"/>
    <property type="project" value="UniProtKB-SubCell"/>
</dbReference>
<dbReference type="Gene3D" id="2.60.40.1120">
    <property type="entry name" value="Carboxypeptidase-like, regulatory domain"/>
    <property type="match status" value="1"/>
</dbReference>
<keyword evidence="5" id="KW-0410">Iron transport</keyword>
<dbReference type="RefSeq" id="WP_208078482.1">
    <property type="nucleotide sequence ID" value="NZ_CP071869.1"/>
</dbReference>
<dbReference type="SUPFAM" id="SSF56935">
    <property type="entry name" value="Porins"/>
    <property type="match status" value="1"/>
</dbReference>
<sequence>MKTIIKTFFTLFITSLVYSQSGEIKGGVVGEDGNPVAYVNVSIENSSIGTYTKTDGTFKLTGLSPGRATVIISNVGYKTLKLETKINANKTTFIPKIILIVETEGLNEVVVKGNAKNKFLEKEASTTLRLKTEIIKLPQNIQVISEDLLENQGILNMMESITKNISGAQMIEHWGNFARINMRGFKLPAFRNGMNVEMPWGPLSEDMSMVERIEFVKGPSGFMMSAGEPGGFYNVVTKKPTERSINEITLTAGSFNTFRGTLDSGGKLTSDGKLQYRFNGMYQTADSYRDFENSNRFSIVPSLKYKISNKTSLSTELTYQKANMLLGSAYVFALPEDGLGAFDYDYTSIDRGFPKTKIDDFSVITNITHKFNDKWSIEAQHAYFKYEQEGASFWVWGIDNAGNADRKISIWDALSTNQLAQIYFNGELNTGTIIHKIMGGYDYRDLSYYADWSQKESIDVTPFNIYNPVYGKAVYPKFDRSKPIKVRGLANHQGNSYNALYLQDEIWMLKNKLRLTLAARYTDMKVFAYGNETKNSKLTPRVGLSFDVLPSLTVYGLYDQSFSPQFGASFTNKKFKPVEAKDIEGGIKKTWFNGKLNTSITAYQITKENILVADPENPNFSIQLGEVQSKGIEVDVQGRLTPQLDVIFNYANTNVEITKDTDPKKIGTKMTGYAKHITNGWLNYTFPNETVLKGIGVSLGYQYQIDRSSWAWSADNEAILPDYFRLDGGISWRNRNLRINLNINNLLNKHLFSGSSYSTYVGWQNEPKINGRLTIAYTF</sequence>
<dbReference type="GO" id="GO:0038023">
    <property type="term" value="F:signaling receptor activity"/>
    <property type="evidence" value="ECO:0007669"/>
    <property type="project" value="InterPro"/>
</dbReference>
<dbReference type="Gene3D" id="2.40.170.20">
    <property type="entry name" value="TonB-dependent receptor, beta-barrel domain"/>
    <property type="match status" value="1"/>
</dbReference>
<keyword evidence="8" id="KW-0408">Iron</keyword>
<evidence type="ECO:0000256" key="12">
    <source>
        <dbReference type="ARBA" id="ARBA00023170"/>
    </source>
</evidence>
<evidence type="ECO:0000256" key="15">
    <source>
        <dbReference type="RuleBase" id="RU003357"/>
    </source>
</evidence>
<evidence type="ECO:0000256" key="6">
    <source>
        <dbReference type="ARBA" id="ARBA00022692"/>
    </source>
</evidence>
<dbReference type="GO" id="GO:0015344">
    <property type="term" value="F:siderophore uptake transmembrane transporter activity"/>
    <property type="evidence" value="ECO:0007669"/>
    <property type="project" value="TreeGrafter"/>
</dbReference>
<dbReference type="InterPro" id="IPR010105">
    <property type="entry name" value="TonB_sidphr_rcpt"/>
</dbReference>
<dbReference type="AlphaFoldDB" id="A0A975CNJ7"/>
<dbReference type="Gene3D" id="2.170.130.10">
    <property type="entry name" value="TonB-dependent receptor, plug domain"/>
    <property type="match status" value="1"/>
</dbReference>
<keyword evidence="4 14" id="KW-1134">Transmembrane beta strand</keyword>
<dbReference type="Pfam" id="PF07715">
    <property type="entry name" value="Plug"/>
    <property type="match status" value="1"/>
</dbReference>
<dbReference type="KEGG" id="pcea:J3359_17735"/>
<keyword evidence="13 14" id="KW-0998">Cell outer membrane</keyword>
<dbReference type="Pfam" id="PF00593">
    <property type="entry name" value="TonB_dep_Rec_b-barrel"/>
    <property type="match status" value="1"/>
</dbReference>
<feature type="domain" description="TonB-dependent receptor plug" evidence="17">
    <location>
        <begin position="135"/>
        <end position="231"/>
    </location>
</feature>
<dbReference type="InterPro" id="IPR036942">
    <property type="entry name" value="Beta-barrel_TonB_sf"/>
</dbReference>
<keyword evidence="19" id="KW-1185">Reference proteome</keyword>
<evidence type="ECO:0000259" key="17">
    <source>
        <dbReference type="Pfam" id="PF07715"/>
    </source>
</evidence>
<comment type="similarity">
    <text evidence="2 14 15">Belongs to the TonB-dependent receptor family.</text>
</comment>
<name>A0A975CNJ7_9FLAO</name>
<dbReference type="EMBL" id="CP071869">
    <property type="protein sequence ID" value="QTE22609.1"/>
    <property type="molecule type" value="Genomic_DNA"/>
</dbReference>
<dbReference type="InterPro" id="IPR037066">
    <property type="entry name" value="Plug_dom_sf"/>
</dbReference>
<dbReference type="InterPro" id="IPR000531">
    <property type="entry name" value="Beta-barrel_TonB"/>
</dbReference>
<evidence type="ECO:0000313" key="18">
    <source>
        <dbReference type="EMBL" id="QTE22609.1"/>
    </source>
</evidence>
<dbReference type="NCBIfam" id="TIGR01783">
    <property type="entry name" value="TonB-siderophor"/>
    <property type="match status" value="1"/>
</dbReference>
<keyword evidence="12 18" id="KW-0675">Receptor</keyword>
<dbReference type="CDD" id="cd01347">
    <property type="entry name" value="ligand_gated_channel"/>
    <property type="match status" value="1"/>
</dbReference>
<evidence type="ECO:0000256" key="3">
    <source>
        <dbReference type="ARBA" id="ARBA00022448"/>
    </source>
</evidence>
<evidence type="ECO:0000259" key="16">
    <source>
        <dbReference type="Pfam" id="PF00593"/>
    </source>
</evidence>
<evidence type="ECO:0000313" key="19">
    <source>
        <dbReference type="Proteomes" id="UP000663920"/>
    </source>
</evidence>
<protein>
    <submittedName>
        <fullName evidence="18">TonB-dependent receptor</fullName>
    </submittedName>
</protein>
<evidence type="ECO:0000256" key="11">
    <source>
        <dbReference type="ARBA" id="ARBA00023136"/>
    </source>
</evidence>
<keyword evidence="11 14" id="KW-0472">Membrane</keyword>
<evidence type="ECO:0000256" key="4">
    <source>
        <dbReference type="ARBA" id="ARBA00022452"/>
    </source>
</evidence>
<dbReference type="PANTHER" id="PTHR32552">
    <property type="entry name" value="FERRICHROME IRON RECEPTOR-RELATED"/>
    <property type="match status" value="1"/>
</dbReference>
<dbReference type="GO" id="GO:0015891">
    <property type="term" value="P:siderophore transport"/>
    <property type="evidence" value="ECO:0007669"/>
    <property type="project" value="InterPro"/>
</dbReference>
<evidence type="ECO:0000256" key="14">
    <source>
        <dbReference type="PROSITE-ProRule" id="PRU01360"/>
    </source>
</evidence>
<gene>
    <name evidence="18" type="ORF">J3359_17735</name>
</gene>
<dbReference type="InterPro" id="IPR012910">
    <property type="entry name" value="Plug_dom"/>
</dbReference>
<feature type="domain" description="TonB-dependent receptor-like beta-barrel" evidence="16">
    <location>
        <begin position="317"/>
        <end position="746"/>
    </location>
</feature>
<evidence type="ECO:0000256" key="1">
    <source>
        <dbReference type="ARBA" id="ARBA00004571"/>
    </source>
</evidence>
<reference evidence="18 19" key="1">
    <citation type="submission" date="2021-03" db="EMBL/GenBank/DDBJ databases">
        <title>Complete genome of Polaribacter_sp.SM13.</title>
        <authorList>
            <person name="Jeong S.W."/>
            <person name="Bae J.W."/>
        </authorList>
    </citation>
    <scope>NUCLEOTIDE SEQUENCE [LARGE SCALE GENOMIC DNA]</scope>
    <source>
        <strain evidence="18 19">SM13</strain>
    </source>
</reference>
<keyword evidence="10 15" id="KW-0798">TonB box</keyword>
<keyword evidence="3 14" id="KW-0813">Transport</keyword>
<evidence type="ECO:0000256" key="2">
    <source>
        <dbReference type="ARBA" id="ARBA00009810"/>
    </source>
</evidence>